<keyword evidence="3" id="KW-0378">Hydrolase</keyword>
<dbReference type="PANTHER" id="PTHR24276:SF98">
    <property type="entry name" value="FI18310P1-RELATED"/>
    <property type="match status" value="1"/>
</dbReference>
<dbReference type="PROSITE" id="PS50240">
    <property type="entry name" value="TRYPSIN_DOM"/>
    <property type="match status" value="1"/>
</dbReference>
<dbReference type="AlphaFoldDB" id="A0AAE1HAP3"/>
<dbReference type="InterPro" id="IPR001254">
    <property type="entry name" value="Trypsin_dom"/>
</dbReference>
<evidence type="ECO:0000256" key="3">
    <source>
        <dbReference type="ARBA" id="ARBA00022801"/>
    </source>
</evidence>
<proteinExistence type="inferred from homology"/>
<protein>
    <submittedName>
        <fullName evidence="8">Chymotrypsin BI</fullName>
    </submittedName>
</protein>
<accession>A0AAE1HAP3</accession>
<dbReference type="PANTHER" id="PTHR24276">
    <property type="entry name" value="POLYSERASE-RELATED"/>
    <property type="match status" value="1"/>
</dbReference>
<reference evidence="8" key="2">
    <citation type="journal article" date="2023" name="BMC Genomics">
        <title>Pest status, molecular evolution, and epigenetic factors derived from the genome assembly of Frankliniella fusca, a thysanopteran phytovirus vector.</title>
        <authorList>
            <person name="Catto M.A."/>
            <person name="Labadie P.E."/>
            <person name="Jacobson A.L."/>
            <person name="Kennedy G.G."/>
            <person name="Srinivasan R."/>
            <person name="Hunt B.G."/>
        </authorList>
    </citation>
    <scope>NUCLEOTIDE SEQUENCE</scope>
    <source>
        <strain evidence="8">PL_HMW_Pooled</strain>
    </source>
</reference>
<evidence type="ECO:0000256" key="4">
    <source>
        <dbReference type="ARBA" id="ARBA00022825"/>
    </source>
</evidence>
<keyword evidence="4" id="KW-0720">Serine protease</keyword>
<feature type="chain" id="PRO_5042159826" evidence="6">
    <location>
        <begin position="23"/>
        <end position="293"/>
    </location>
</feature>
<keyword evidence="9" id="KW-1185">Reference proteome</keyword>
<dbReference type="InterPro" id="IPR050430">
    <property type="entry name" value="Peptidase_S1"/>
</dbReference>
<dbReference type="SMART" id="SM00020">
    <property type="entry name" value="Tryp_SPc"/>
    <property type="match status" value="1"/>
</dbReference>
<dbReference type="GO" id="GO:0004252">
    <property type="term" value="F:serine-type endopeptidase activity"/>
    <property type="evidence" value="ECO:0007669"/>
    <property type="project" value="InterPro"/>
</dbReference>
<comment type="similarity">
    <text evidence="1">Belongs to the peptidase S1 family.</text>
</comment>
<evidence type="ECO:0000256" key="1">
    <source>
        <dbReference type="ARBA" id="ARBA00007664"/>
    </source>
</evidence>
<comment type="caution">
    <text evidence="8">The sequence shown here is derived from an EMBL/GenBank/DDBJ whole genome shotgun (WGS) entry which is preliminary data.</text>
</comment>
<gene>
    <name evidence="8" type="ORF">KUF71_007331</name>
</gene>
<dbReference type="PRINTS" id="PR00722">
    <property type="entry name" value="CHYMOTRYPSIN"/>
</dbReference>
<evidence type="ECO:0000256" key="5">
    <source>
        <dbReference type="ARBA" id="ARBA00023157"/>
    </source>
</evidence>
<keyword evidence="6" id="KW-0732">Signal</keyword>
<reference evidence="8" key="1">
    <citation type="submission" date="2021-07" db="EMBL/GenBank/DDBJ databases">
        <authorList>
            <person name="Catto M.A."/>
            <person name="Jacobson A."/>
            <person name="Kennedy G."/>
            <person name="Labadie P."/>
            <person name="Hunt B.G."/>
            <person name="Srinivasan R."/>
        </authorList>
    </citation>
    <scope>NUCLEOTIDE SEQUENCE</scope>
    <source>
        <strain evidence="8">PL_HMW_Pooled</strain>
        <tissue evidence="8">Head</tissue>
    </source>
</reference>
<dbReference type="Proteomes" id="UP001219518">
    <property type="component" value="Unassembled WGS sequence"/>
</dbReference>
<dbReference type="InterPro" id="IPR043504">
    <property type="entry name" value="Peptidase_S1_PA_chymotrypsin"/>
</dbReference>
<evidence type="ECO:0000259" key="7">
    <source>
        <dbReference type="PROSITE" id="PS50240"/>
    </source>
</evidence>
<organism evidence="8 9">
    <name type="scientific">Frankliniella fusca</name>
    <dbReference type="NCBI Taxonomy" id="407009"/>
    <lineage>
        <taxon>Eukaryota</taxon>
        <taxon>Metazoa</taxon>
        <taxon>Ecdysozoa</taxon>
        <taxon>Arthropoda</taxon>
        <taxon>Hexapoda</taxon>
        <taxon>Insecta</taxon>
        <taxon>Pterygota</taxon>
        <taxon>Neoptera</taxon>
        <taxon>Paraneoptera</taxon>
        <taxon>Thysanoptera</taxon>
        <taxon>Terebrantia</taxon>
        <taxon>Thripoidea</taxon>
        <taxon>Thripidae</taxon>
        <taxon>Frankliniella</taxon>
    </lineage>
</organism>
<dbReference type="Gene3D" id="2.40.10.10">
    <property type="entry name" value="Trypsin-like serine proteases"/>
    <property type="match status" value="1"/>
</dbReference>
<dbReference type="GO" id="GO:0006508">
    <property type="term" value="P:proteolysis"/>
    <property type="evidence" value="ECO:0007669"/>
    <property type="project" value="UniProtKB-KW"/>
</dbReference>
<keyword evidence="2" id="KW-0645">Protease</keyword>
<dbReference type="InterPro" id="IPR001314">
    <property type="entry name" value="Peptidase_S1A"/>
</dbReference>
<dbReference type="SUPFAM" id="SSF50494">
    <property type="entry name" value="Trypsin-like serine proteases"/>
    <property type="match status" value="1"/>
</dbReference>
<dbReference type="Pfam" id="PF00089">
    <property type="entry name" value="Trypsin"/>
    <property type="match status" value="1"/>
</dbReference>
<feature type="domain" description="Peptidase S1" evidence="7">
    <location>
        <begin position="37"/>
        <end position="275"/>
    </location>
</feature>
<evidence type="ECO:0000313" key="9">
    <source>
        <dbReference type="Proteomes" id="UP001219518"/>
    </source>
</evidence>
<evidence type="ECO:0000256" key="2">
    <source>
        <dbReference type="ARBA" id="ARBA00022670"/>
    </source>
</evidence>
<dbReference type="InterPro" id="IPR009003">
    <property type="entry name" value="Peptidase_S1_PA"/>
</dbReference>
<dbReference type="CDD" id="cd00190">
    <property type="entry name" value="Tryp_SPc"/>
    <property type="match status" value="1"/>
</dbReference>
<sequence length="293" mass="31160">MDIIRFAVCVLATALAVSGSPAEPRMVLGPVDHRLRISGGSEAGPGDFPYQVALFADDKFLGSGVIISLSTVLTAAQCVDGVQGTVQVRAGIVKLDDKAAQTRDVAPEGRIVHPNFDANFLDNDIAILKLPYPFEKSDTIMPIDLLKYSQIGEALSGKSEVSGWGRTEDSTATDADVSNVLQLAELNIVSNTQCMSDYGAEMIGTKLCATGTSGTSTCMGDVGGPVTQSSGRGVSLRVSLVGLVSTSGKFGCGQGHPVVFTRVSAFYDFIEQNSEFLTNLQLFRRRNKRQNRT</sequence>
<evidence type="ECO:0000256" key="6">
    <source>
        <dbReference type="SAM" id="SignalP"/>
    </source>
</evidence>
<dbReference type="EMBL" id="JAHWGI010000807">
    <property type="protein sequence ID" value="KAK3917909.1"/>
    <property type="molecule type" value="Genomic_DNA"/>
</dbReference>
<evidence type="ECO:0000313" key="8">
    <source>
        <dbReference type="EMBL" id="KAK3917909.1"/>
    </source>
</evidence>
<feature type="signal peptide" evidence="6">
    <location>
        <begin position="1"/>
        <end position="22"/>
    </location>
</feature>
<keyword evidence="5" id="KW-1015">Disulfide bond</keyword>
<name>A0AAE1HAP3_9NEOP</name>